<organism evidence="7 8">
    <name type="scientific">Ectocarpus siliculosus</name>
    <name type="common">Brown alga</name>
    <name type="synonym">Conferva siliculosa</name>
    <dbReference type="NCBI Taxonomy" id="2880"/>
    <lineage>
        <taxon>Eukaryota</taxon>
        <taxon>Sar</taxon>
        <taxon>Stramenopiles</taxon>
        <taxon>Ochrophyta</taxon>
        <taxon>PX clade</taxon>
        <taxon>Phaeophyceae</taxon>
        <taxon>Ectocarpales</taxon>
        <taxon>Ectocarpaceae</taxon>
        <taxon>Ectocarpus</taxon>
    </lineage>
</organism>
<dbReference type="PROSITE" id="PS51354">
    <property type="entry name" value="GLUTAREDOXIN_2"/>
    <property type="match status" value="1"/>
</dbReference>
<dbReference type="Gene3D" id="3.40.30.10">
    <property type="entry name" value="Glutaredoxin"/>
    <property type="match status" value="1"/>
</dbReference>
<dbReference type="STRING" id="2880.D8LSE4"/>
<dbReference type="InParanoid" id="D8LSE4"/>
<dbReference type="InterPro" id="IPR014025">
    <property type="entry name" value="Glutaredoxin_subgr"/>
</dbReference>
<dbReference type="PANTHER" id="PTHR45694">
    <property type="entry name" value="GLUTAREDOXIN 2"/>
    <property type="match status" value="1"/>
</dbReference>
<dbReference type="EC" id="1.20.4.1" evidence="7"/>
<dbReference type="PRINTS" id="PR00160">
    <property type="entry name" value="GLUTAREDOXIN"/>
</dbReference>
<keyword evidence="7" id="KW-0560">Oxidoreductase</keyword>
<dbReference type="PROSITE" id="PS00195">
    <property type="entry name" value="GLUTAREDOXIN_1"/>
    <property type="match status" value="1"/>
</dbReference>
<reference evidence="7 8" key="1">
    <citation type="journal article" date="2010" name="Nature">
        <title>The Ectocarpus genome and the independent evolution of multicellularity in brown algae.</title>
        <authorList>
            <person name="Cock J.M."/>
            <person name="Sterck L."/>
            <person name="Rouze P."/>
            <person name="Scornet D."/>
            <person name="Allen A.E."/>
            <person name="Amoutzias G."/>
            <person name="Anthouard V."/>
            <person name="Artiguenave F."/>
            <person name="Aury J.M."/>
            <person name="Badger J.H."/>
            <person name="Beszteri B."/>
            <person name="Billiau K."/>
            <person name="Bonnet E."/>
            <person name="Bothwell J.H."/>
            <person name="Bowler C."/>
            <person name="Boyen C."/>
            <person name="Brownlee C."/>
            <person name="Carrano C.J."/>
            <person name="Charrier B."/>
            <person name="Cho G.Y."/>
            <person name="Coelho S.M."/>
            <person name="Collen J."/>
            <person name="Corre E."/>
            <person name="Da Silva C."/>
            <person name="Delage L."/>
            <person name="Delaroque N."/>
            <person name="Dittami S.M."/>
            <person name="Doulbeau S."/>
            <person name="Elias M."/>
            <person name="Farnham G."/>
            <person name="Gachon C.M."/>
            <person name="Gschloessl B."/>
            <person name="Heesch S."/>
            <person name="Jabbari K."/>
            <person name="Jubin C."/>
            <person name="Kawai H."/>
            <person name="Kimura K."/>
            <person name="Kloareg B."/>
            <person name="Kupper F.C."/>
            <person name="Lang D."/>
            <person name="Le Bail A."/>
            <person name="Leblanc C."/>
            <person name="Lerouge P."/>
            <person name="Lohr M."/>
            <person name="Lopez P.J."/>
            <person name="Martens C."/>
            <person name="Maumus F."/>
            <person name="Michel G."/>
            <person name="Miranda-Saavedra D."/>
            <person name="Morales J."/>
            <person name="Moreau H."/>
            <person name="Motomura T."/>
            <person name="Nagasato C."/>
            <person name="Napoli C.A."/>
            <person name="Nelson D.R."/>
            <person name="Nyvall-Collen P."/>
            <person name="Peters A.F."/>
            <person name="Pommier C."/>
            <person name="Potin P."/>
            <person name="Poulain J."/>
            <person name="Quesneville H."/>
            <person name="Read B."/>
            <person name="Rensing S.A."/>
            <person name="Ritter A."/>
            <person name="Rousvoal S."/>
            <person name="Samanta M."/>
            <person name="Samson G."/>
            <person name="Schroeder D.C."/>
            <person name="Segurens B."/>
            <person name="Strittmatter M."/>
            <person name="Tonon T."/>
            <person name="Tregear J.W."/>
            <person name="Valentin K."/>
            <person name="von Dassow P."/>
            <person name="Yamagishi T."/>
            <person name="Van de Peer Y."/>
            <person name="Wincker P."/>
        </authorList>
    </citation>
    <scope>NUCLEOTIDE SEQUENCE [LARGE SCALE GENOMIC DNA]</scope>
    <source>
        <strain evidence="8">Ec32 / CCAP1310/4</strain>
    </source>
</reference>
<keyword evidence="1" id="KW-0813">Transport</keyword>
<dbReference type="Proteomes" id="UP000002630">
    <property type="component" value="Linkage Group LG11"/>
</dbReference>
<dbReference type="EMBL" id="FN649736">
    <property type="protein sequence ID" value="CBN75201.1"/>
    <property type="molecule type" value="Genomic_DNA"/>
</dbReference>
<protein>
    <submittedName>
        <fullName evidence="7">Glutaredoxin</fullName>
        <ecNumber evidence="7">1.20.4.1</ecNumber>
    </submittedName>
</protein>
<dbReference type="InterPro" id="IPR002109">
    <property type="entry name" value="Glutaredoxin"/>
</dbReference>
<evidence type="ECO:0000256" key="5">
    <source>
        <dbReference type="SAM" id="SignalP"/>
    </source>
</evidence>
<keyword evidence="4" id="KW-0676">Redox-active center</keyword>
<evidence type="ECO:0000313" key="8">
    <source>
        <dbReference type="Proteomes" id="UP000002630"/>
    </source>
</evidence>
<evidence type="ECO:0000256" key="3">
    <source>
        <dbReference type="ARBA" id="ARBA00023157"/>
    </source>
</evidence>
<dbReference type="AlphaFoldDB" id="D8LSE4"/>
<dbReference type="OrthoDB" id="44061at2759"/>
<dbReference type="InterPro" id="IPR036249">
    <property type="entry name" value="Thioredoxin-like_sf"/>
</dbReference>
<dbReference type="SUPFAM" id="SSF52833">
    <property type="entry name" value="Thioredoxin-like"/>
    <property type="match status" value="1"/>
</dbReference>
<dbReference type="PANTHER" id="PTHR45694:SF18">
    <property type="entry name" value="GLUTAREDOXIN-1-RELATED"/>
    <property type="match status" value="1"/>
</dbReference>
<keyword evidence="8" id="KW-1185">Reference proteome</keyword>
<evidence type="ECO:0000313" key="7">
    <source>
        <dbReference type="EMBL" id="CBN75201.1"/>
    </source>
</evidence>
<feature type="signal peptide" evidence="5">
    <location>
        <begin position="1"/>
        <end position="19"/>
    </location>
</feature>
<feature type="domain" description="Glutaredoxin" evidence="6">
    <location>
        <begin position="72"/>
        <end position="134"/>
    </location>
</feature>
<proteinExistence type="predicted"/>
<dbReference type="EMBL" id="FN648949">
    <property type="protein sequence ID" value="CBN75201.1"/>
    <property type="molecule type" value="Genomic_DNA"/>
</dbReference>
<dbReference type="CDD" id="cd03419">
    <property type="entry name" value="GRX_GRXh_1_2_like"/>
    <property type="match status" value="1"/>
</dbReference>
<feature type="chain" id="PRO_5003117503" evidence="5">
    <location>
        <begin position="20"/>
        <end position="155"/>
    </location>
</feature>
<keyword evidence="3" id="KW-1015">Disulfide bond</keyword>
<dbReference type="GO" id="GO:0015038">
    <property type="term" value="F:glutathione disulfide oxidoreductase activity"/>
    <property type="evidence" value="ECO:0007669"/>
    <property type="project" value="TreeGrafter"/>
</dbReference>
<dbReference type="GO" id="GO:0008794">
    <property type="term" value="F:arsenate reductase (glutaredoxin) activity"/>
    <property type="evidence" value="ECO:0007669"/>
    <property type="project" value="UniProtKB-EC"/>
</dbReference>
<gene>
    <name evidence="7" type="primary">GRX</name>
    <name evidence="7" type="ORF">Esi_0072_0054</name>
</gene>
<dbReference type="NCBIfam" id="TIGR02180">
    <property type="entry name" value="GRX_euk"/>
    <property type="match status" value="1"/>
</dbReference>
<evidence type="ECO:0000259" key="6">
    <source>
        <dbReference type="Pfam" id="PF00462"/>
    </source>
</evidence>
<name>D8LSE4_ECTSI</name>
<evidence type="ECO:0000256" key="4">
    <source>
        <dbReference type="ARBA" id="ARBA00023284"/>
    </source>
</evidence>
<sequence>MRPVLNLFFLFGSSVGFYANPMMRRVAVSSFAGSTIVRAASATAFPSQRQAKFTTSMNSVDFVEKEIDSNNVVVFSKSYCPFCTRTKNLFAGLGVDATVYELDQMDDGEAIQAILGAKTGQTTVPNVFVKGTHVGGNDAVQAANSSGALKTLLDG</sequence>
<dbReference type="InterPro" id="IPR011767">
    <property type="entry name" value="GLR_AS"/>
</dbReference>
<keyword evidence="2" id="KW-0249">Electron transport</keyword>
<evidence type="ECO:0000256" key="1">
    <source>
        <dbReference type="ARBA" id="ARBA00022448"/>
    </source>
</evidence>
<dbReference type="GO" id="GO:0034599">
    <property type="term" value="P:cellular response to oxidative stress"/>
    <property type="evidence" value="ECO:0007669"/>
    <property type="project" value="TreeGrafter"/>
</dbReference>
<dbReference type="FunFam" id="3.40.30.10:FF:000026">
    <property type="entry name" value="Glutaredoxin 2"/>
    <property type="match status" value="1"/>
</dbReference>
<dbReference type="GO" id="GO:0005737">
    <property type="term" value="C:cytoplasm"/>
    <property type="evidence" value="ECO:0007669"/>
    <property type="project" value="TreeGrafter"/>
</dbReference>
<dbReference type="InterPro" id="IPR011899">
    <property type="entry name" value="Glutaredoxin_euk/vir"/>
</dbReference>
<dbReference type="Pfam" id="PF00462">
    <property type="entry name" value="Glutaredoxin"/>
    <property type="match status" value="1"/>
</dbReference>
<evidence type="ECO:0000256" key="2">
    <source>
        <dbReference type="ARBA" id="ARBA00022982"/>
    </source>
</evidence>
<accession>D8LSE4</accession>
<dbReference type="FunCoup" id="D8LSE4">
    <property type="interactions" value="93"/>
</dbReference>
<keyword evidence="5" id="KW-0732">Signal</keyword>